<evidence type="ECO:0000313" key="6">
    <source>
        <dbReference type="EMBL" id="MFC4031677.1"/>
    </source>
</evidence>
<evidence type="ECO:0000313" key="7">
    <source>
        <dbReference type="Proteomes" id="UP001595765"/>
    </source>
</evidence>
<keyword evidence="7" id="KW-1185">Reference proteome</keyword>
<dbReference type="InterPro" id="IPR050611">
    <property type="entry name" value="ABCF"/>
</dbReference>
<dbReference type="CDD" id="cd03221">
    <property type="entry name" value="ABCF_EF-3"/>
    <property type="match status" value="2"/>
</dbReference>
<gene>
    <name evidence="6" type="ORF">ACFO3J_09320</name>
</gene>
<evidence type="ECO:0000256" key="3">
    <source>
        <dbReference type="ARBA" id="ARBA00022840"/>
    </source>
</evidence>
<accession>A0ABV8HKW2</accession>
<dbReference type="SMART" id="SM00382">
    <property type="entry name" value="AAA"/>
    <property type="match status" value="2"/>
</dbReference>
<dbReference type="PROSITE" id="PS50893">
    <property type="entry name" value="ABC_TRANSPORTER_2"/>
    <property type="match status" value="2"/>
</dbReference>
<keyword evidence="2" id="KW-0547">Nucleotide-binding</keyword>
<dbReference type="InterPro" id="IPR027417">
    <property type="entry name" value="P-loop_NTPase"/>
</dbReference>
<reference evidence="7" key="1">
    <citation type="journal article" date="2019" name="Int. J. Syst. Evol. Microbiol.">
        <title>The Global Catalogue of Microorganisms (GCM) 10K type strain sequencing project: providing services to taxonomists for standard genome sequencing and annotation.</title>
        <authorList>
            <consortium name="The Broad Institute Genomics Platform"/>
            <consortium name="The Broad Institute Genome Sequencing Center for Infectious Disease"/>
            <person name="Wu L."/>
            <person name="Ma J."/>
        </authorList>
    </citation>
    <scope>NUCLEOTIDE SEQUENCE [LARGE SCALE GENOMIC DNA]</scope>
    <source>
        <strain evidence="7">CGMCC 4.7237</strain>
    </source>
</reference>
<keyword evidence="3 6" id="KW-0067">ATP-binding</keyword>
<dbReference type="RefSeq" id="WP_386427986.1">
    <property type="nucleotide sequence ID" value="NZ_JBHSBB010000008.1"/>
</dbReference>
<evidence type="ECO:0000259" key="5">
    <source>
        <dbReference type="PROSITE" id="PS50893"/>
    </source>
</evidence>
<evidence type="ECO:0000256" key="4">
    <source>
        <dbReference type="SAM" id="Coils"/>
    </source>
</evidence>
<dbReference type="PANTHER" id="PTHR19211">
    <property type="entry name" value="ATP-BINDING TRANSPORT PROTEIN-RELATED"/>
    <property type="match status" value="1"/>
</dbReference>
<feature type="coiled-coil region" evidence="4">
    <location>
        <begin position="227"/>
        <end position="265"/>
    </location>
</feature>
<keyword evidence="1" id="KW-0677">Repeat</keyword>
<dbReference type="EMBL" id="JBHSBB010000008">
    <property type="protein sequence ID" value="MFC4031677.1"/>
    <property type="molecule type" value="Genomic_DNA"/>
</dbReference>
<dbReference type="PANTHER" id="PTHR19211:SF6">
    <property type="entry name" value="BLL7188 PROTEIN"/>
    <property type="match status" value="1"/>
</dbReference>
<dbReference type="InterPro" id="IPR003439">
    <property type="entry name" value="ABC_transporter-like_ATP-bd"/>
</dbReference>
<dbReference type="Pfam" id="PF00005">
    <property type="entry name" value="ABC_tran"/>
    <property type="match status" value="2"/>
</dbReference>
<dbReference type="Proteomes" id="UP001595765">
    <property type="component" value="Unassembled WGS sequence"/>
</dbReference>
<evidence type="ECO:0000256" key="1">
    <source>
        <dbReference type="ARBA" id="ARBA00022737"/>
    </source>
</evidence>
<evidence type="ECO:0000256" key="2">
    <source>
        <dbReference type="ARBA" id="ARBA00022741"/>
    </source>
</evidence>
<feature type="domain" description="ABC transporter" evidence="5">
    <location>
        <begin position="6"/>
        <end position="238"/>
    </location>
</feature>
<dbReference type="Gene3D" id="3.40.50.300">
    <property type="entry name" value="P-loop containing nucleotide triphosphate hydrolases"/>
    <property type="match status" value="2"/>
</dbReference>
<dbReference type="InterPro" id="IPR003593">
    <property type="entry name" value="AAA+_ATPase"/>
</dbReference>
<dbReference type="GO" id="GO:0005524">
    <property type="term" value="F:ATP binding"/>
    <property type="evidence" value="ECO:0007669"/>
    <property type="project" value="UniProtKB-KW"/>
</dbReference>
<comment type="caution">
    <text evidence="6">The sequence shown here is derived from an EMBL/GenBank/DDBJ whole genome shotgun (WGS) entry which is preliminary data.</text>
</comment>
<name>A0ABV8HKW2_9ACTN</name>
<proteinExistence type="predicted"/>
<keyword evidence="4" id="KW-0175">Coiled coil</keyword>
<feature type="domain" description="ABC transporter" evidence="5">
    <location>
        <begin position="340"/>
        <end position="547"/>
    </location>
</feature>
<protein>
    <submittedName>
        <fullName evidence="6">ABC-F family ATP-binding cassette domain-containing protein</fullName>
    </submittedName>
</protein>
<organism evidence="6 7">
    <name type="scientific">Streptomyces polygonati</name>
    <dbReference type="NCBI Taxonomy" id="1617087"/>
    <lineage>
        <taxon>Bacteria</taxon>
        <taxon>Bacillati</taxon>
        <taxon>Actinomycetota</taxon>
        <taxon>Actinomycetes</taxon>
        <taxon>Kitasatosporales</taxon>
        <taxon>Streptomycetaceae</taxon>
        <taxon>Streptomyces</taxon>
    </lineage>
</organism>
<sequence length="548" mass="59289">MSDAFIVCSNLSFSWPDDTPVFQDLSFTVGGGRTGLVAPNGAGKSTLLKLIAGEYRPGAGSVSVQGPTGYLPQSLPLAGGLTVAEVLGIAPVIRALDAIESGDTGEEHFAVIGDDWDIEERTRAQLDRLGLADLLLTRRLDTLSGGQVVSLGLAAELLKRPDVLLLDEPTNNLDLDARRRLYGAIEEWTGCLLLVSHDRELLDRMDRIAELDRGGIRSYGGNFGAYEEAVRAAREVAEKNVRTAEQDVRREQREMQQARERAARRASTAARNLKDAGLPKIFAGTMKRGAQESAGKANETHAARVGEARARLDEAGRAVREEQRLVLELPGTRVPAGRTVFLGERMRVRRGGRPVFAGEGADLVIRGPERIALTGPNGAGKSTLLRLVNGELEPEGGGTKRAEGRVAYLSQRLDLLDPDRTVAENLAAFAPGTPPAERMNLLARFLFRGSRTQLPVGVLSGGERLRATLACVLCAEPAPQLLLLDEPTNNLDLVGVGGLESALNAYEGAFVVVSHDVRFLAEIKVNRWLRLSDGRLLETRGPDDDRRW</sequence>
<dbReference type="SUPFAM" id="SSF52540">
    <property type="entry name" value="P-loop containing nucleoside triphosphate hydrolases"/>
    <property type="match status" value="2"/>
</dbReference>